<comment type="caution">
    <text evidence="3">The sequence shown here is derived from an EMBL/GenBank/DDBJ whole genome shotgun (WGS) entry which is preliminary data.</text>
</comment>
<dbReference type="CDD" id="cd00063">
    <property type="entry name" value="FN3"/>
    <property type="match status" value="1"/>
</dbReference>
<dbReference type="SUPFAM" id="SSF49265">
    <property type="entry name" value="Fibronectin type III"/>
    <property type="match status" value="1"/>
</dbReference>
<dbReference type="PROSITE" id="PS50853">
    <property type="entry name" value="FN3"/>
    <property type="match status" value="1"/>
</dbReference>
<reference evidence="3 4" key="1">
    <citation type="journal article" date="2019" name="Mol. Ecol. Resour.">
        <title>Improving Illumina assemblies with Hi-C and long reads: an example with the North African dromedary.</title>
        <authorList>
            <person name="Elbers J.P."/>
            <person name="Rogers M.F."/>
            <person name="Perelman P.L."/>
            <person name="Proskuryakova A.A."/>
            <person name="Serdyukova N.A."/>
            <person name="Johnson W.E."/>
            <person name="Horin P."/>
            <person name="Corander J."/>
            <person name="Murphy D."/>
            <person name="Burger P.A."/>
        </authorList>
    </citation>
    <scope>NUCLEOTIDE SEQUENCE [LARGE SCALE GENOMIC DNA]</scope>
    <source>
        <strain evidence="3">Drom800</strain>
        <tissue evidence="3">Blood</tissue>
    </source>
</reference>
<organism evidence="3 4">
    <name type="scientific">Camelus dromedarius</name>
    <name type="common">Dromedary</name>
    <name type="synonym">Arabian camel</name>
    <dbReference type="NCBI Taxonomy" id="9838"/>
    <lineage>
        <taxon>Eukaryota</taxon>
        <taxon>Metazoa</taxon>
        <taxon>Chordata</taxon>
        <taxon>Craniata</taxon>
        <taxon>Vertebrata</taxon>
        <taxon>Euteleostomi</taxon>
        <taxon>Mammalia</taxon>
        <taxon>Eutheria</taxon>
        <taxon>Laurasiatheria</taxon>
        <taxon>Artiodactyla</taxon>
        <taxon>Tylopoda</taxon>
        <taxon>Camelidae</taxon>
        <taxon>Camelus</taxon>
    </lineage>
</organism>
<dbReference type="InterPro" id="IPR003961">
    <property type="entry name" value="FN3_dom"/>
</dbReference>
<dbReference type="PANTHER" id="PTHR46708">
    <property type="entry name" value="TENASCIN"/>
    <property type="match status" value="1"/>
</dbReference>
<gene>
    <name evidence="3" type="ORF">Cadr_000012410</name>
</gene>
<dbReference type="AlphaFoldDB" id="A0A5N4DRR6"/>
<feature type="domain" description="Fibronectin type-III" evidence="2">
    <location>
        <begin position="1"/>
        <end position="60"/>
    </location>
</feature>
<evidence type="ECO:0000259" key="2">
    <source>
        <dbReference type="PROSITE" id="PS50853"/>
    </source>
</evidence>
<dbReference type="InterPro" id="IPR036116">
    <property type="entry name" value="FN3_sf"/>
</dbReference>
<dbReference type="PANTHER" id="PTHR46708:SF2">
    <property type="entry name" value="FIBRONECTIN TYPE-III DOMAIN-CONTAINING PROTEIN"/>
    <property type="match status" value="1"/>
</dbReference>
<keyword evidence="4" id="KW-1185">Reference proteome</keyword>
<keyword evidence="1" id="KW-0677">Repeat</keyword>
<feature type="non-terminal residue" evidence="3">
    <location>
        <position position="1"/>
    </location>
</feature>
<dbReference type="Gene3D" id="2.60.40.10">
    <property type="entry name" value="Immunoglobulins"/>
    <property type="match status" value="2"/>
</dbReference>
<dbReference type="InterPro" id="IPR050991">
    <property type="entry name" value="ECM_Regulatory_Proteins"/>
</dbReference>
<dbReference type="InterPro" id="IPR013783">
    <property type="entry name" value="Ig-like_fold"/>
</dbReference>
<evidence type="ECO:0000313" key="3">
    <source>
        <dbReference type="EMBL" id="KAB1273848.1"/>
    </source>
</evidence>
<proteinExistence type="predicted"/>
<protein>
    <submittedName>
        <fullName evidence="3">Receptor-type tyrosine-protein phosphatase H</fullName>
    </submittedName>
</protein>
<evidence type="ECO:0000256" key="1">
    <source>
        <dbReference type="ARBA" id="ARBA00022737"/>
    </source>
</evidence>
<evidence type="ECO:0000313" key="4">
    <source>
        <dbReference type="Proteomes" id="UP000299084"/>
    </source>
</evidence>
<sequence length="198" mass="20949">WVQWSGEGDAIETTRTANTSFTVEGLEPGTLYNFSVWAEKNGVNSSRATLSAATDPSPPSIVSCISASGGYGVILTWSCPPGGYEAFKVEVGRQQFSQNGSSCGKGVSLSGLRPAQAYAATVTTIWDGREARSASVTCRTESTGEQSPTGTESYSDILSDPVRPCCEGVSPPHGVLFVYVLFPAFCKTAPLRCHSYNL</sequence>
<name>A0A5N4DRR6_CAMDR</name>
<dbReference type="EMBL" id="JWIN03000009">
    <property type="protein sequence ID" value="KAB1273848.1"/>
    <property type="molecule type" value="Genomic_DNA"/>
</dbReference>
<accession>A0A5N4DRR6</accession>
<dbReference type="Proteomes" id="UP000299084">
    <property type="component" value="Unassembled WGS sequence"/>
</dbReference>
<keyword evidence="3" id="KW-0675">Receptor</keyword>